<evidence type="ECO:0000256" key="6">
    <source>
        <dbReference type="RuleBase" id="RU003567"/>
    </source>
</evidence>
<dbReference type="GO" id="GO:0004252">
    <property type="term" value="F:serine-type endopeptidase activity"/>
    <property type="evidence" value="ECO:0007669"/>
    <property type="project" value="InterPro"/>
</dbReference>
<evidence type="ECO:0000256" key="7">
    <source>
        <dbReference type="SAM" id="Coils"/>
    </source>
</evidence>
<evidence type="ECO:0000256" key="1">
    <source>
        <dbReference type="ARBA" id="ARBA00007039"/>
    </source>
</evidence>
<name>A0A2A6EB88_TANFO</name>
<dbReference type="PANTHER" id="PTHR10381">
    <property type="entry name" value="ATP-DEPENDENT CLP PROTEASE PROTEOLYTIC SUBUNIT"/>
    <property type="match status" value="1"/>
</dbReference>
<comment type="similarity">
    <text evidence="1 6">Belongs to the peptidase S14 family.</text>
</comment>
<dbReference type="CDD" id="cd07016">
    <property type="entry name" value="S14_ClpP_1"/>
    <property type="match status" value="1"/>
</dbReference>
<dbReference type="GO" id="GO:0009368">
    <property type="term" value="C:endopeptidase Clp complex"/>
    <property type="evidence" value="ECO:0007669"/>
    <property type="project" value="TreeGrafter"/>
</dbReference>
<evidence type="ECO:0000256" key="5">
    <source>
        <dbReference type="ARBA" id="ARBA00022825"/>
    </source>
</evidence>
<evidence type="ECO:0000256" key="2">
    <source>
        <dbReference type="ARBA" id="ARBA00022490"/>
    </source>
</evidence>
<dbReference type="GO" id="GO:0006515">
    <property type="term" value="P:protein quality control for misfolded or incompletely synthesized proteins"/>
    <property type="evidence" value="ECO:0007669"/>
    <property type="project" value="TreeGrafter"/>
</dbReference>
<dbReference type="Proteomes" id="UP000219259">
    <property type="component" value="Unassembled WGS sequence"/>
</dbReference>
<dbReference type="GO" id="GO:0051117">
    <property type="term" value="F:ATPase binding"/>
    <property type="evidence" value="ECO:0007669"/>
    <property type="project" value="TreeGrafter"/>
</dbReference>
<accession>A0A2A6EB88</accession>
<keyword evidence="4" id="KW-0378">Hydrolase</keyword>
<dbReference type="Gene3D" id="3.90.226.10">
    <property type="entry name" value="2-enoyl-CoA Hydratase, Chain A, domain 1"/>
    <property type="match status" value="1"/>
</dbReference>
<feature type="coiled-coil region" evidence="7">
    <location>
        <begin position="238"/>
        <end position="268"/>
    </location>
</feature>
<dbReference type="AlphaFoldDB" id="A0A2A6EB88"/>
<keyword evidence="7" id="KW-0175">Coiled coil</keyword>
<keyword evidence="3" id="KW-0645">Protease</keyword>
<dbReference type="EMBL" id="NSLJ01000004">
    <property type="protein sequence ID" value="PDP44702.1"/>
    <property type="molecule type" value="Genomic_DNA"/>
</dbReference>
<proteinExistence type="inferred from homology"/>
<organism evidence="8 9">
    <name type="scientific">Tannerella forsythia</name>
    <name type="common">Bacteroides forsythus</name>
    <dbReference type="NCBI Taxonomy" id="28112"/>
    <lineage>
        <taxon>Bacteria</taxon>
        <taxon>Pseudomonadati</taxon>
        <taxon>Bacteroidota</taxon>
        <taxon>Bacteroidia</taxon>
        <taxon>Bacteroidales</taxon>
        <taxon>Tannerellaceae</taxon>
        <taxon>Tannerella</taxon>
    </lineage>
</organism>
<dbReference type="Pfam" id="PF00574">
    <property type="entry name" value="CLP_protease"/>
    <property type="match status" value="1"/>
</dbReference>
<dbReference type="PANTHER" id="PTHR10381:SF70">
    <property type="entry name" value="ATP-DEPENDENT CLP PROTEASE PROTEOLYTIC SUBUNIT"/>
    <property type="match status" value="1"/>
</dbReference>
<evidence type="ECO:0000313" key="9">
    <source>
        <dbReference type="Proteomes" id="UP000219259"/>
    </source>
</evidence>
<sequence length="365" mass="39745">MENEYEILMYGVIGADFSGNDLAHWIKSVDECADTIHLRINSPGGNVEHGLSIVSAILSARAYIHVHVDGVALSMAAVIAVCGDRVEMQDYAKLMIHDPFFSGVAESSLSNKEKKYLSVLKDSMETILSRRNIDKELIGKMMTEETWFSADEAKAAGLADEVVVTQRKELKNLAAPELLKRISAELVVEEGGQRVWCGNFTHIIKEVDMKLVAVKLGLAEASTESEVVNKVGALQGELSAAVAERDTLKQKLAEIEAKQAAERKTEAEALVAAAVADGRINADGRSAWMGDFEKDFEGAKSRLASIPAREKISAQVEKSGANGGEHPIASMTFAEIVKADRLRELKKDNALYVQKFKDAYGHDPA</sequence>
<dbReference type="PRINTS" id="PR00127">
    <property type="entry name" value="CLPPROTEASEP"/>
</dbReference>
<dbReference type="InterPro" id="IPR029045">
    <property type="entry name" value="ClpP/crotonase-like_dom_sf"/>
</dbReference>
<comment type="caution">
    <text evidence="8">The sequence shown here is derived from an EMBL/GenBank/DDBJ whole genome shotgun (WGS) entry which is preliminary data.</text>
</comment>
<keyword evidence="2" id="KW-0963">Cytoplasm</keyword>
<dbReference type="InterPro" id="IPR001907">
    <property type="entry name" value="ClpP"/>
</dbReference>
<evidence type="ECO:0000256" key="4">
    <source>
        <dbReference type="ARBA" id="ARBA00022801"/>
    </source>
</evidence>
<dbReference type="GO" id="GO:0004176">
    <property type="term" value="F:ATP-dependent peptidase activity"/>
    <property type="evidence" value="ECO:0007669"/>
    <property type="project" value="InterPro"/>
</dbReference>
<dbReference type="InterPro" id="IPR023562">
    <property type="entry name" value="ClpP/TepA"/>
</dbReference>
<reference evidence="8 9" key="1">
    <citation type="submission" date="2017-09" db="EMBL/GenBank/DDBJ databases">
        <title>Phase variable restriction modification systems are present in the genome sequences of periodontal pathogens Prevotella intermedia, Tannerella forsythia and Porphyromonas gingivalis.</title>
        <authorList>
            <person name="Haigh R.D."/>
            <person name="Crawford L."/>
            <person name="Ralph J."/>
            <person name="Wanford J."/>
            <person name="Vartoukian S.R."/>
            <person name="Hijazib K."/>
            <person name="Wade W."/>
            <person name="Oggioni M.R."/>
        </authorList>
    </citation>
    <scope>NUCLEOTIDE SEQUENCE [LARGE SCALE GENOMIC DNA]</scope>
    <source>
        <strain evidence="8 9">WW11663</strain>
    </source>
</reference>
<dbReference type="NCBIfam" id="NF045542">
    <property type="entry name" value="Clp_rel_HeadMat"/>
    <property type="match status" value="1"/>
</dbReference>
<keyword evidence="5" id="KW-0720">Serine protease</keyword>
<gene>
    <name evidence="8" type="ORF">CLI86_02160</name>
</gene>
<evidence type="ECO:0000256" key="3">
    <source>
        <dbReference type="ARBA" id="ARBA00022670"/>
    </source>
</evidence>
<dbReference type="SUPFAM" id="SSF52096">
    <property type="entry name" value="ClpP/crotonase"/>
    <property type="match status" value="1"/>
</dbReference>
<evidence type="ECO:0000313" key="8">
    <source>
        <dbReference type="EMBL" id="PDP44702.1"/>
    </source>
</evidence>
<protein>
    <recommendedName>
        <fullName evidence="6">ATP-dependent Clp protease proteolytic subunit</fullName>
    </recommendedName>
</protein>